<proteinExistence type="predicted"/>
<gene>
    <name evidence="2" type="ORF">H8S56_07500</name>
</gene>
<accession>A0ABR7BCF0</accession>
<comment type="caution">
    <text evidence="2">The sequence shown here is derived from an EMBL/GenBank/DDBJ whole genome shotgun (WGS) entry which is preliminary data.</text>
</comment>
<evidence type="ECO:0000313" key="3">
    <source>
        <dbReference type="Proteomes" id="UP000660131"/>
    </source>
</evidence>
<feature type="signal peptide" evidence="1">
    <location>
        <begin position="1"/>
        <end position="18"/>
    </location>
</feature>
<name>A0ABR7BCF0_9PSED</name>
<dbReference type="EMBL" id="JACONV010000003">
    <property type="protein sequence ID" value="MBC3954849.1"/>
    <property type="molecule type" value="Genomic_DNA"/>
</dbReference>
<dbReference type="RefSeq" id="WP_187518285.1">
    <property type="nucleotide sequence ID" value="NZ_JACONV010000003.1"/>
</dbReference>
<organism evidence="2 3">
    <name type="scientific">Pseudomonas triticifolii</name>
    <dbReference type="NCBI Taxonomy" id="2762592"/>
    <lineage>
        <taxon>Bacteria</taxon>
        <taxon>Pseudomonadati</taxon>
        <taxon>Pseudomonadota</taxon>
        <taxon>Gammaproteobacteria</taxon>
        <taxon>Pseudomonadales</taxon>
        <taxon>Pseudomonadaceae</taxon>
        <taxon>Pseudomonas</taxon>
    </lineage>
</organism>
<sequence>MKKLLPVALLFVSVASVAADFSVTTTRTPTSIMGPGHSAFTRHQLRLSEYARGAAMNSRLRGISWSATIFPESTGEEAKICYRRDGVNETACRAITPGERDSTDAFNHLGFSYATDVLIKHKAANGPWKSNPVGPESVTFHLTY</sequence>
<evidence type="ECO:0000256" key="1">
    <source>
        <dbReference type="SAM" id="SignalP"/>
    </source>
</evidence>
<feature type="chain" id="PRO_5047050811" evidence="1">
    <location>
        <begin position="19"/>
        <end position="144"/>
    </location>
</feature>
<keyword evidence="1" id="KW-0732">Signal</keyword>
<keyword evidence="3" id="KW-1185">Reference proteome</keyword>
<evidence type="ECO:0000313" key="2">
    <source>
        <dbReference type="EMBL" id="MBC3954849.1"/>
    </source>
</evidence>
<reference evidence="2 3" key="1">
    <citation type="submission" date="2020-08" db="EMBL/GenBank/DDBJ databases">
        <title>Putative novel bacterial strains isolated from necrotic wheat leaf tissues caused by Xanthomonas translucens.</title>
        <authorList>
            <person name="Tambong J.T."/>
        </authorList>
    </citation>
    <scope>NUCLEOTIDE SEQUENCE [LARGE SCALE GENOMIC DNA]</scope>
    <source>
        <strain evidence="2 3">DOAB 1067</strain>
    </source>
</reference>
<protein>
    <submittedName>
        <fullName evidence="2">Uncharacterized protein</fullName>
    </submittedName>
</protein>
<dbReference type="Proteomes" id="UP000660131">
    <property type="component" value="Unassembled WGS sequence"/>
</dbReference>